<dbReference type="PRINTS" id="PR00449">
    <property type="entry name" value="RASTRNSFRMNG"/>
</dbReference>
<dbReference type="SMART" id="SM00174">
    <property type="entry name" value="RHO"/>
    <property type="match status" value="1"/>
</dbReference>
<keyword evidence="3" id="KW-0449">Lipoprotein</keyword>
<dbReference type="InterPro" id="IPR027417">
    <property type="entry name" value="P-loop_NTPase"/>
</dbReference>
<evidence type="ECO:0000256" key="2">
    <source>
        <dbReference type="ARBA" id="ARBA00023134"/>
    </source>
</evidence>
<accession>A0A6B2LI57</accession>
<evidence type="ECO:0000256" key="1">
    <source>
        <dbReference type="ARBA" id="ARBA00022741"/>
    </source>
</evidence>
<dbReference type="NCBIfam" id="TIGR00231">
    <property type="entry name" value="small_GTP"/>
    <property type="match status" value="1"/>
</dbReference>
<dbReference type="InterPro" id="IPR050227">
    <property type="entry name" value="Rab"/>
</dbReference>
<dbReference type="PANTHER" id="PTHR47977">
    <property type="entry name" value="RAS-RELATED PROTEIN RAB"/>
    <property type="match status" value="1"/>
</dbReference>
<protein>
    <recommendedName>
        <fullName evidence="6">Ras-related protein Rab</fullName>
    </recommendedName>
</protein>
<dbReference type="PROSITE" id="PS51420">
    <property type="entry name" value="RHO"/>
    <property type="match status" value="1"/>
</dbReference>
<dbReference type="Pfam" id="PF00071">
    <property type="entry name" value="Ras"/>
    <property type="match status" value="1"/>
</dbReference>
<feature type="compositionally biased region" description="Polar residues" evidence="4">
    <location>
        <begin position="182"/>
        <end position="192"/>
    </location>
</feature>
<evidence type="ECO:0008006" key="6">
    <source>
        <dbReference type="Google" id="ProtNLM"/>
    </source>
</evidence>
<dbReference type="FunFam" id="3.40.50.300:FF:001800">
    <property type="entry name" value="Rab family GTPase"/>
    <property type="match status" value="1"/>
</dbReference>
<evidence type="ECO:0000313" key="5">
    <source>
        <dbReference type="EMBL" id="NDV36799.1"/>
    </source>
</evidence>
<keyword evidence="2" id="KW-0342">GTP-binding</keyword>
<reference evidence="5" key="1">
    <citation type="journal article" date="2020" name="J. Eukaryot. Microbiol.">
        <title>De novo Sequencing, Assembly and Annotation of the Transcriptome for the Free-Living Testate Amoeba Arcella intermedia.</title>
        <authorList>
            <person name="Ribeiro G.M."/>
            <person name="Porfirio-Sousa A.L."/>
            <person name="Maurer-Alcala X.X."/>
            <person name="Katz L.A."/>
            <person name="Lahr D.J.G."/>
        </authorList>
    </citation>
    <scope>NUCLEOTIDE SEQUENCE</scope>
</reference>
<dbReference type="GO" id="GO:0005525">
    <property type="term" value="F:GTP binding"/>
    <property type="evidence" value="ECO:0007669"/>
    <property type="project" value="UniProtKB-KW"/>
</dbReference>
<organism evidence="5">
    <name type="scientific">Arcella intermedia</name>
    <dbReference type="NCBI Taxonomy" id="1963864"/>
    <lineage>
        <taxon>Eukaryota</taxon>
        <taxon>Amoebozoa</taxon>
        <taxon>Tubulinea</taxon>
        <taxon>Elardia</taxon>
        <taxon>Arcellinida</taxon>
        <taxon>Sphaerothecina</taxon>
        <taxon>Arcellidae</taxon>
        <taxon>Arcella</taxon>
    </lineage>
</organism>
<dbReference type="EMBL" id="GIBP01007830">
    <property type="protein sequence ID" value="NDV36799.1"/>
    <property type="molecule type" value="Transcribed_RNA"/>
</dbReference>
<feature type="region of interest" description="Disordered" evidence="4">
    <location>
        <begin position="174"/>
        <end position="204"/>
    </location>
</feature>
<dbReference type="SMART" id="SM00175">
    <property type="entry name" value="RAB"/>
    <property type="match status" value="1"/>
</dbReference>
<dbReference type="SUPFAM" id="SSF52540">
    <property type="entry name" value="P-loop containing nucleoside triphosphate hydrolases"/>
    <property type="match status" value="1"/>
</dbReference>
<dbReference type="PROSITE" id="PS51421">
    <property type="entry name" value="RAS"/>
    <property type="match status" value="1"/>
</dbReference>
<evidence type="ECO:0000256" key="3">
    <source>
        <dbReference type="ARBA" id="ARBA00023288"/>
    </source>
</evidence>
<dbReference type="PROSITE" id="PS51419">
    <property type="entry name" value="RAB"/>
    <property type="match status" value="1"/>
</dbReference>
<sequence length="204" mass="22548">MKVVVVGNIGVGKTSIIRRFVGNAFPKHYKATVGVDFALKVIQIDEKTTVQLQLWDIAGQERFGTMTKIYYKKALGALVVFDVTELSSFQAVEKWVKDIRDKIRDPDDIPMLLVGNKSDTGTTSVVTNEQIEEAATKFGMIGWKVTSAKENKNIEESIDTLLKNILTTMVPEETKDTVSLGEHQNQTTQPNEGSCCGFGGEKTD</sequence>
<proteinExistence type="predicted"/>
<name>A0A6B2LI57_9EUKA</name>
<keyword evidence="1" id="KW-0547">Nucleotide-binding</keyword>
<dbReference type="InterPro" id="IPR001806">
    <property type="entry name" value="Small_GTPase"/>
</dbReference>
<dbReference type="PROSITE" id="PS51417">
    <property type="entry name" value="ARF"/>
    <property type="match status" value="1"/>
</dbReference>
<dbReference type="Gene3D" id="3.40.50.300">
    <property type="entry name" value="P-loop containing nucleotide triphosphate hydrolases"/>
    <property type="match status" value="1"/>
</dbReference>
<dbReference type="InterPro" id="IPR005225">
    <property type="entry name" value="Small_GTP-bd"/>
</dbReference>
<dbReference type="SMART" id="SM00173">
    <property type="entry name" value="RAS"/>
    <property type="match status" value="1"/>
</dbReference>
<dbReference type="GO" id="GO:0003924">
    <property type="term" value="F:GTPase activity"/>
    <property type="evidence" value="ECO:0007669"/>
    <property type="project" value="InterPro"/>
</dbReference>
<dbReference type="SMART" id="SM00176">
    <property type="entry name" value="RAN"/>
    <property type="match status" value="1"/>
</dbReference>
<dbReference type="AlphaFoldDB" id="A0A6B2LI57"/>
<evidence type="ECO:0000256" key="4">
    <source>
        <dbReference type="SAM" id="MobiDB-lite"/>
    </source>
</evidence>